<reference evidence="2 3" key="1">
    <citation type="submission" date="2017-12" db="EMBL/GenBank/DDBJ databases">
        <title>Phylogenetic diversity of female urinary microbiome.</title>
        <authorList>
            <person name="Thomas-White K."/>
            <person name="Wolfe A.J."/>
        </authorList>
    </citation>
    <scope>NUCLEOTIDE SEQUENCE [LARGE SCALE GENOMIC DNA]</scope>
    <source>
        <strain evidence="2 3">UMB0682</strain>
    </source>
</reference>
<feature type="coiled-coil region" evidence="1">
    <location>
        <begin position="75"/>
        <end position="113"/>
    </location>
</feature>
<keyword evidence="1" id="KW-0175">Coiled coil</keyword>
<proteinExistence type="predicted"/>
<dbReference type="EMBL" id="PKJN01000001">
    <property type="protein sequence ID" value="PKZ59991.1"/>
    <property type="molecule type" value="Genomic_DNA"/>
</dbReference>
<evidence type="ECO:0000313" key="2">
    <source>
        <dbReference type="EMBL" id="PKZ59991.1"/>
    </source>
</evidence>
<sequence length="117" mass="13713">MEELEIEQTFSKCASFPVFVVALQNYLKASLEAESALYEYAKAKSECEFLETAKKDYDIVYQEEQDALKRRNQAETKFEEEHKELSKNVRSAKRAQKRALSELEILRKKLINEAKEQ</sequence>
<evidence type="ECO:0000313" key="3">
    <source>
        <dbReference type="Proteomes" id="UP000234905"/>
    </source>
</evidence>
<accession>A0AAP8LSE3</accession>
<gene>
    <name evidence="2" type="ORF">CYJ61_00870</name>
</gene>
<protein>
    <submittedName>
        <fullName evidence="2">Uncharacterized protein</fullName>
    </submittedName>
</protein>
<dbReference type="Proteomes" id="UP000234905">
    <property type="component" value="Unassembled WGS sequence"/>
</dbReference>
<dbReference type="AlphaFoldDB" id="A0AAP8LSE3"/>
<comment type="caution">
    <text evidence="2">The sequence shown here is derived from an EMBL/GenBank/DDBJ whole genome shotgun (WGS) entry which is preliminary data.</text>
</comment>
<organism evidence="2 3">
    <name type="scientific">Gardnerella vaginalis</name>
    <dbReference type="NCBI Taxonomy" id="2702"/>
    <lineage>
        <taxon>Bacteria</taxon>
        <taxon>Bacillati</taxon>
        <taxon>Actinomycetota</taxon>
        <taxon>Actinomycetes</taxon>
        <taxon>Bifidobacteriales</taxon>
        <taxon>Bifidobacteriaceae</taxon>
        <taxon>Gardnerella</taxon>
    </lineage>
</organism>
<name>A0AAP8LSE3_GARVA</name>
<dbReference type="RefSeq" id="WP_064340371.1">
    <property type="nucleotide sequence ID" value="NZ_JBKFWW010000001.1"/>
</dbReference>
<evidence type="ECO:0000256" key="1">
    <source>
        <dbReference type="SAM" id="Coils"/>
    </source>
</evidence>